<sequence length="184" mass="21714">MKQFLTYSLILLTCILISCNKVKEVGHKVKEAGKNTVQKTKHKVKKVAERQVQKVVDVVFPPFDSDKPDTKNNKIRFRDFIQVELTPDIKNIYCYDEAIGIDATYKFSFNCSPATSKKIIEKHNLIQDTIYVQGDVEFSRDFFWWDSNKISKLPKYNWSNGESYFKSYWYDPLEQKGYFLDFDM</sequence>
<name>A0ABT7CTR1_9BACT</name>
<dbReference type="Proteomes" id="UP001228581">
    <property type="component" value="Unassembled WGS sequence"/>
</dbReference>
<evidence type="ECO:0000313" key="1">
    <source>
        <dbReference type="EMBL" id="MDJ1497160.1"/>
    </source>
</evidence>
<accession>A0ABT7CTR1</accession>
<reference evidence="1 2" key="1">
    <citation type="submission" date="2023-05" db="EMBL/GenBank/DDBJ databases">
        <authorList>
            <person name="Zhang X."/>
        </authorList>
    </citation>
    <scope>NUCLEOTIDE SEQUENCE [LARGE SCALE GENOMIC DNA]</scope>
    <source>
        <strain evidence="1 2">DM2B3-1</strain>
    </source>
</reference>
<protein>
    <recommendedName>
        <fullName evidence="3">Lipoprotein</fullName>
    </recommendedName>
</protein>
<organism evidence="1 2">
    <name type="scientific">Xanthocytophaga flava</name>
    <dbReference type="NCBI Taxonomy" id="3048013"/>
    <lineage>
        <taxon>Bacteria</taxon>
        <taxon>Pseudomonadati</taxon>
        <taxon>Bacteroidota</taxon>
        <taxon>Cytophagia</taxon>
        <taxon>Cytophagales</taxon>
        <taxon>Rhodocytophagaceae</taxon>
        <taxon>Xanthocytophaga</taxon>
    </lineage>
</organism>
<evidence type="ECO:0008006" key="3">
    <source>
        <dbReference type="Google" id="ProtNLM"/>
    </source>
</evidence>
<comment type="caution">
    <text evidence="1">The sequence shown here is derived from an EMBL/GenBank/DDBJ whole genome shotgun (WGS) entry which is preliminary data.</text>
</comment>
<evidence type="ECO:0000313" key="2">
    <source>
        <dbReference type="Proteomes" id="UP001228581"/>
    </source>
</evidence>
<proteinExistence type="predicted"/>
<keyword evidence="2" id="KW-1185">Reference proteome</keyword>
<dbReference type="RefSeq" id="WP_314002522.1">
    <property type="nucleotide sequence ID" value="NZ_JASJOT010000029.1"/>
</dbReference>
<dbReference type="PROSITE" id="PS51257">
    <property type="entry name" value="PROKAR_LIPOPROTEIN"/>
    <property type="match status" value="1"/>
</dbReference>
<dbReference type="EMBL" id="JASJOT010000029">
    <property type="protein sequence ID" value="MDJ1497160.1"/>
    <property type="molecule type" value="Genomic_DNA"/>
</dbReference>
<gene>
    <name evidence="1" type="ORF">QNI19_29750</name>
</gene>